<name>A0AAD4P7C5_PERFH</name>
<dbReference type="PANTHER" id="PTHR31301">
    <property type="entry name" value="LOB DOMAIN-CONTAINING PROTEIN 4-RELATED"/>
    <property type="match status" value="1"/>
</dbReference>
<accession>A0AAD4P7C5</accession>
<evidence type="ECO:0000256" key="2">
    <source>
        <dbReference type="SAM" id="MobiDB-lite"/>
    </source>
</evidence>
<comment type="caution">
    <text evidence="4">The sequence shown here is derived from an EMBL/GenBank/DDBJ whole genome shotgun (WGS) entry which is preliminary data.</text>
</comment>
<dbReference type="Proteomes" id="UP001190926">
    <property type="component" value="Unassembled WGS sequence"/>
</dbReference>
<keyword evidence="5" id="KW-1185">Reference proteome</keyword>
<dbReference type="PROSITE" id="PS50891">
    <property type="entry name" value="LOB"/>
    <property type="match status" value="1"/>
</dbReference>
<evidence type="ECO:0000256" key="1">
    <source>
        <dbReference type="ARBA" id="ARBA00005474"/>
    </source>
</evidence>
<dbReference type="InterPro" id="IPR004883">
    <property type="entry name" value="LOB"/>
</dbReference>
<comment type="similarity">
    <text evidence="1">Belongs to the LOB domain-containing protein family.</text>
</comment>
<feature type="domain" description="LOB" evidence="3">
    <location>
        <begin position="24"/>
        <end position="125"/>
    </location>
</feature>
<organism evidence="4 5">
    <name type="scientific">Perilla frutescens var. hirtella</name>
    <name type="common">Perilla citriodora</name>
    <name type="synonym">Perilla setoyensis</name>
    <dbReference type="NCBI Taxonomy" id="608512"/>
    <lineage>
        <taxon>Eukaryota</taxon>
        <taxon>Viridiplantae</taxon>
        <taxon>Streptophyta</taxon>
        <taxon>Embryophyta</taxon>
        <taxon>Tracheophyta</taxon>
        <taxon>Spermatophyta</taxon>
        <taxon>Magnoliopsida</taxon>
        <taxon>eudicotyledons</taxon>
        <taxon>Gunneridae</taxon>
        <taxon>Pentapetalae</taxon>
        <taxon>asterids</taxon>
        <taxon>lamiids</taxon>
        <taxon>Lamiales</taxon>
        <taxon>Lamiaceae</taxon>
        <taxon>Nepetoideae</taxon>
        <taxon>Elsholtzieae</taxon>
        <taxon>Perilla</taxon>
    </lineage>
</organism>
<proteinExistence type="inferred from homology"/>
<dbReference type="AlphaFoldDB" id="A0AAD4P7C5"/>
<reference evidence="4 5" key="1">
    <citation type="journal article" date="2021" name="Nat. Commun.">
        <title>Incipient diploidization of the medicinal plant Perilla within 10,000 years.</title>
        <authorList>
            <person name="Zhang Y."/>
            <person name="Shen Q."/>
            <person name="Leng L."/>
            <person name="Zhang D."/>
            <person name="Chen S."/>
            <person name="Shi Y."/>
            <person name="Ning Z."/>
            <person name="Chen S."/>
        </authorList>
    </citation>
    <scope>NUCLEOTIDE SEQUENCE [LARGE SCALE GENOMIC DNA]</scope>
    <source>
        <strain evidence="5">cv. PC099</strain>
    </source>
</reference>
<dbReference type="EMBL" id="SDAM02000124">
    <property type="protein sequence ID" value="KAH6828462.1"/>
    <property type="molecule type" value="Genomic_DNA"/>
</dbReference>
<evidence type="ECO:0000313" key="5">
    <source>
        <dbReference type="Proteomes" id="UP001190926"/>
    </source>
</evidence>
<protein>
    <recommendedName>
        <fullName evidence="3">LOB domain-containing protein</fullName>
    </recommendedName>
</protein>
<feature type="region of interest" description="Disordered" evidence="2">
    <location>
        <begin position="1"/>
        <end position="20"/>
    </location>
</feature>
<evidence type="ECO:0000313" key="4">
    <source>
        <dbReference type="EMBL" id="KAH6828462.1"/>
    </source>
</evidence>
<sequence>MTTPNKTTPTKPPPHSPSPAAARAACAACKHQRRRCTAFCPLAPYFPADKQKEFHNVHRLFGVRNVVELLKQVPPHSRDDAARSVIYEANFRAANPAGGCLAVVSDLKRRINLCQAELQIVERNLAFQRSRLLQSFNSNCDFDVSGDFIDDQKPFFKNIQECSGGRVMDYRNQEIVQQFLNDKPSLTEED</sequence>
<dbReference type="Pfam" id="PF03195">
    <property type="entry name" value="LOB"/>
    <property type="match status" value="1"/>
</dbReference>
<dbReference type="PANTHER" id="PTHR31301:SF21">
    <property type="entry name" value="LOB DOMAIN-CONTAINING PROTEIN 27-RELATED"/>
    <property type="match status" value="1"/>
</dbReference>
<evidence type="ECO:0000259" key="3">
    <source>
        <dbReference type="PROSITE" id="PS50891"/>
    </source>
</evidence>
<gene>
    <name evidence="4" type="ORF">C2S53_016947</name>
</gene>